<dbReference type="GO" id="GO:0016779">
    <property type="term" value="F:nucleotidyltransferase activity"/>
    <property type="evidence" value="ECO:0007669"/>
    <property type="project" value="UniProtKB-KW"/>
</dbReference>
<dbReference type="InterPro" id="IPR049912">
    <property type="entry name" value="CRESS_DNA_REP"/>
</dbReference>
<evidence type="ECO:0000256" key="5">
    <source>
        <dbReference type="ARBA" id="ARBA00022695"/>
    </source>
</evidence>
<dbReference type="GO" id="GO:0000166">
    <property type="term" value="F:nucleotide binding"/>
    <property type="evidence" value="ECO:0007669"/>
    <property type="project" value="UniProtKB-KW"/>
</dbReference>
<feature type="domain" description="CRESS-DNA virus Rep endonuclease" evidence="14">
    <location>
        <begin position="22"/>
        <end position="127"/>
    </location>
</feature>
<keyword evidence="12" id="KW-0190">Covalent protein-DNA linkage</keyword>
<dbReference type="GO" id="GO:0004519">
    <property type="term" value="F:endonuclease activity"/>
    <property type="evidence" value="ECO:0007669"/>
    <property type="project" value="UniProtKB-KW"/>
</dbReference>
<reference evidence="15 16" key="1">
    <citation type="submission" date="2015-03" db="EMBL/GenBank/DDBJ databases">
        <title>Viruses in human plasma pools from the US and Germany.</title>
        <authorList>
            <person name="Zhang W."/>
            <person name="Delwart E."/>
        </authorList>
    </citation>
    <scope>NUCLEOTIDE SEQUENCE [LARGE SCALE GENOMIC DNA]</scope>
    <source>
        <strain evidence="15">DB1</strain>
    </source>
</reference>
<evidence type="ECO:0000256" key="13">
    <source>
        <dbReference type="ARBA" id="ARBA00023125"/>
    </source>
</evidence>
<evidence type="ECO:0000256" key="9">
    <source>
        <dbReference type="ARBA" id="ARBA00022741"/>
    </source>
</evidence>
<keyword evidence="9" id="KW-0547">Nucleotide-binding</keyword>
<dbReference type="GO" id="GO:0006260">
    <property type="term" value="P:DNA replication"/>
    <property type="evidence" value="ECO:0007669"/>
    <property type="project" value="UniProtKB-KW"/>
</dbReference>
<keyword evidence="16" id="KW-1185">Reference proteome</keyword>
<evidence type="ECO:0000259" key="14">
    <source>
        <dbReference type="PROSITE" id="PS52020"/>
    </source>
</evidence>
<keyword evidence="8" id="KW-0479">Metal-binding</keyword>
<name>A0A0S2C4E4_9VIRU</name>
<keyword evidence="5" id="KW-0548">Nucleotidyltransferase</keyword>
<dbReference type="Proteomes" id="UP000126444">
    <property type="component" value="Segment"/>
</dbReference>
<dbReference type="RefSeq" id="YP_009181996.1">
    <property type="nucleotide sequence ID" value="NC_028459.1"/>
</dbReference>
<keyword evidence="4" id="KW-0808">Transferase</keyword>
<proteinExistence type="predicted"/>
<dbReference type="GO" id="GO:0042025">
    <property type="term" value="C:host cell nucleus"/>
    <property type="evidence" value="ECO:0007669"/>
    <property type="project" value="UniProtKB-SubCell"/>
</dbReference>
<keyword evidence="3" id="KW-1048">Host nucleus</keyword>
<evidence type="ECO:0000256" key="2">
    <source>
        <dbReference type="ARBA" id="ARBA00014531"/>
    </source>
</evidence>
<evidence type="ECO:0000256" key="10">
    <source>
        <dbReference type="ARBA" id="ARBA00022759"/>
    </source>
</evidence>
<keyword evidence="6" id="KW-0235">DNA replication</keyword>
<dbReference type="KEGG" id="vg:26281627"/>
<dbReference type="SUPFAM" id="SSF55464">
    <property type="entry name" value="Origin of replication-binding domain, RBD-like"/>
    <property type="match status" value="1"/>
</dbReference>
<dbReference type="GeneID" id="26281627"/>
<gene>
    <name evidence="15" type="primary">Rep</name>
</gene>
<dbReference type="GO" id="GO:0046872">
    <property type="term" value="F:metal ion binding"/>
    <property type="evidence" value="ECO:0007669"/>
    <property type="project" value="UniProtKB-KW"/>
</dbReference>
<dbReference type="GO" id="GO:0016787">
    <property type="term" value="F:hydrolase activity"/>
    <property type="evidence" value="ECO:0007669"/>
    <property type="project" value="UniProtKB-KW"/>
</dbReference>
<evidence type="ECO:0000313" key="16">
    <source>
        <dbReference type="Proteomes" id="UP000126444"/>
    </source>
</evidence>
<dbReference type="Gene3D" id="3.40.1310.20">
    <property type="match status" value="1"/>
</dbReference>
<evidence type="ECO:0000256" key="4">
    <source>
        <dbReference type="ARBA" id="ARBA00022679"/>
    </source>
</evidence>
<organism evidence="15 16">
    <name type="scientific">Human plasma-associated gemycircularvirus</name>
    <dbReference type="NCBI Taxonomy" id="1707330"/>
    <lineage>
        <taxon>Viruses</taxon>
        <taxon>Monodnaviria</taxon>
        <taxon>Shotokuvirae</taxon>
        <taxon>Cressdnaviricota</taxon>
        <taxon>Repensiviricetes</taxon>
        <taxon>Geplafuvirales</taxon>
        <taxon>Genomoviridae</taxon>
        <taxon>Gemyvongvirus</taxon>
        <taxon>Gemyvongvirus humas1</taxon>
    </lineage>
</organism>
<comment type="subcellular location">
    <subcellularLocation>
        <location evidence="1">Host nucleus</location>
    </subcellularLocation>
</comment>
<evidence type="ECO:0000256" key="6">
    <source>
        <dbReference type="ARBA" id="ARBA00022705"/>
    </source>
</evidence>
<dbReference type="InterPro" id="IPR001301">
    <property type="entry name" value="Gemini_AL1_CLV"/>
</dbReference>
<keyword evidence="13" id="KW-0238">DNA-binding</keyword>
<sequence>MLEFSDGESIGSHDTVPGTRFRFTKRFCIVTYSQTPPDFDADAIVRILHRDCRGCIVARESHLDGGTHYHAFVDYGTPRDWTNSRRWDVLGVHPNIKPVSRTPFNAYAYVGKDKNVVHECFTEATRPRPGRQTGNAQGNRQRAWAEIANAPDKDQFFATCKALDPRSLITCFGNVSRYADYAFPSVRRQYESPTGITIGLSEYPRLREYFSDWLGQRGRPISLMLWGPSRTGKTLLARSFGQHNYFGGMFNLDEYEDSSEYNVFDDLSGGLASWFSYKQWLGGQTDFTCTDKYRHKRVVRGGKPTIYCSNDEPGVDGGVDRDWLRRNTIVQYIEDPVAWVS</sequence>
<dbReference type="PRINTS" id="PR00228">
    <property type="entry name" value="GEMCOATCLVL1"/>
</dbReference>
<dbReference type="GO" id="GO:0005198">
    <property type="term" value="F:structural molecule activity"/>
    <property type="evidence" value="ECO:0007669"/>
    <property type="project" value="InterPro"/>
</dbReference>
<dbReference type="GO" id="GO:0003677">
    <property type="term" value="F:DNA binding"/>
    <property type="evidence" value="ECO:0007669"/>
    <property type="project" value="UniProtKB-KW"/>
</dbReference>
<evidence type="ECO:0000256" key="12">
    <source>
        <dbReference type="ARBA" id="ARBA00023124"/>
    </source>
</evidence>
<dbReference type="EMBL" id="KP974693">
    <property type="protein sequence ID" value="ALN38796.1"/>
    <property type="molecule type" value="Genomic_DNA"/>
</dbReference>
<dbReference type="Gene3D" id="3.40.50.300">
    <property type="entry name" value="P-loop containing nucleotide triphosphate hydrolases"/>
    <property type="match status" value="1"/>
</dbReference>
<evidence type="ECO:0000313" key="15">
    <source>
        <dbReference type="EMBL" id="ALN38796.1"/>
    </source>
</evidence>
<dbReference type="SUPFAM" id="SSF52540">
    <property type="entry name" value="P-loop containing nucleoside triphosphate hydrolases"/>
    <property type="match status" value="1"/>
</dbReference>
<evidence type="ECO:0000256" key="1">
    <source>
        <dbReference type="ARBA" id="ARBA00004147"/>
    </source>
</evidence>
<keyword evidence="10" id="KW-0255">Endonuclease</keyword>
<keyword evidence="11" id="KW-0378">Hydrolase</keyword>
<evidence type="ECO:0000256" key="3">
    <source>
        <dbReference type="ARBA" id="ARBA00022562"/>
    </source>
</evidence>
<keyword evidence="7" id="KW-0540">Nuclease</keyword>
<evidence type="ECO:0000256" key="7">
    <source>
        <dbReference type="ARBA" id="ARBA00022722"/>
    </source>
</evidence>
<dbReference type="InterPro" id="IPR027417">
    <property type="entry name" value="P-loop_NTPase"/>
</dbReference>
<accession>A0A0S2C4E4</accession>
<evidence type="ECO:0000256" key="8">
    <source>
        <dbReference type="ARBA" id="ARBA00022723"/>
    </source>
</evidence>
<protein>
    <recommendedName>
        <fullName evidence="2">Replication-associated protein</fullName>
    </recommendedName>
</protein>
<evidence type="ECO:0000256" key="11">
    <source>
        <dbReference type="ARBA" id="ARBA00022801"/>
    </source>
</evidence>
<dbReference type="PROSITE" id="PS52020">
    <property type="entry name" value="CRESS_DNA_REP"/>
    <property type="match status" value="1"/>
</dbReference>